<accession>A0A2Z5UV26</accession>
<dbReference type="Proteomes" id="UP000282483">
    <property type="component" value="Chromosome"/>
</dbReference>
<sequence>MNNNVDNTKQTDDRAIETLLSALEEDLNKEAGLDKNEDPDDDIFEVFFADLDELKCIFACKEVTPKHIEWFLHSDLFGFMADSVESFTVAPKDIYKALLRNVNIEKKEYFMEHKKVLIEKANTAIREEEAFDRREFFLILNAKKNDFKAKLKAANHPNKNTFFNRNARETAALSPLAKRAIFNHLTQLAYAPINE</sequence>
<reference evidence="1 2" key="1">
    <citation type="submission" date="2017-03" db="EMBL/GenBank/DDBJ databases">
        <title>The genome sequence of Candidatus Rickettsiella viridis.</title>
        <authorList>
            <person name="Nikoh N."/>
            <person name="Tsuchida T."/>
            <person name="Yamaguchi K."/>
            <person name="Maeda T."/>
            <person name="Shigenobu S."/>
            <person name="Fukatsu T."/>
        </authorList>
    </citation>
    <scope>NUCLEOTIDE SEQUENCE [LARGE SCALE GENOMIC DNA]</scope>
    <source>
        <strain evidence="1 2">Ap-RA04</strain>
    </source>
</reference>
<gene>
    <name evidence="1" type="ORF">RVIR1_09400</name>
</gene>
<name>A0A2Z5UV26_9COXI</name>
<dbReference type="OrthoDB" id="10006840at2"/>
<dbReference type="EMBL" id="AP018005">
    <property type="protein sequence ID" value="BBB15419.1"/>
    <property type="molecule type" value="Genomic_DNA"/>
</dbReference>
<protein>
    <submittedName>
        <fullName evidence="1">Uncharacterized protein</fullName>
    </submittedName>
</protein>
<evidence type="ECO:0000313" key="2">
    <source>
        <dbReference type="Proteomes" id="UP000282483"/>
    </source>
</evidence>
<organism evidence="1 2">
    <name type="scientific">Candidatus Rickettsiella viridis</name>
    <dbReference type="NCBI Taxonomy" id="676208"/>
    <lineage>
        <taxon>Bacteria</taxon>
        <taxon>Pseudomonadati</taxon>
        <taxon>Pseudomonadota</taxon>
        <taxon>Gammaproteobacteria</taxon>
        <taxon>Legionellales</taxon>
        <taxon>Coxiellaceae</taxon>
        <taxon>Rickettsiella</taxon>
    </lineage>
</organism>
<keyword evidence="2" id="KW-1185">Reference proteome</keyword>
<proteinExistence type="predicted"/>
<dbReference type="KEGG" id="rvi:RVIR1_09400"/>
<dbReference type="RefSeq" id="WP_126322874.1">
    <property type="nucleotide sequence ID" value="NZ_AP018005.1"/>
</dbReference>
<dbReference type="AlphaFoldDB" id="A0A2Z5UV26"/>
<evidence type="ECO:0000313" key="1">
    <source>
        <dbReference type="EMBL" id="BBB15419.1"/>
    </source>
</evidence>